<dbReference type="SMART" id="SM00325">
    <property type="entry name" value="RhoGEF"/>
    <property type="match status" value="1"/>
</dbReference>
<dbReference type="Pfam" id="PF22697">
    <property type="entry name" value="SOS1_NGEF_PH"/>
    <property type="match status" value="1"/>
</dbReference>
<dbReference type="Gene3D" id="1.10.20.10">
    <property type="entry name" value="Histone, subunit A"/>
    <property type="match status" value="1"/>
</dbReference>
<evidence type="ECO:0000256" key="2">
    <source>
        <dbReference type="PROSITE-ProRule" id="PRU00168"/>
    </source>
</evidence>
<gene>
    <name evidence="8" type="primary">Sos1</name>
</gene>
<feature type="compositionally biased region" description="Pro residues" evidence="3">
    <location>
        <begin position="1253"/>
        <end position="1267"/>
    </location>
</feature>
<feature type="compositionally biased region" description="Polar residues" evidence="3">
    <location>
        <begin position="1175"/>
        <end position="1189"/>
    </location>
</feature>
<dbReference type="GO" id="GO:0005085">
    <property type="term" value="F:guanyl-nucleotide exchange factor activity"/>
    <property type="evidence" value="ECO:0007669"/>
    <property type="project" value="UniProtKB-KW"/>
</dbReference>
<dbReference type="AlphaFoldDB" id="A0A6F9DUD3"/>
<dbReference type="InterPro" id="IPR000651">
    <property type="entry name" value="Ras-like_Gua-exchang_fac_N"/>
</dbReference>
<dbReference type="Pfam" id="PF00618">
    <property type="entry name" value="RasGEF_N"/>
    <property type="match status" value="1"/>
</dbReference>
<evidence type="ECO:0000256" key="3">
    <source>
        <dbReference type="SAM" id="MobiDB-lite"/>
    </source>
</evidence>
<dbReference type="CDD" id="cd06224">
    <property type="entry name" value="REM"/>
    <property type="match status" value="1"/>
</dbReference>
<dbReference type="SMART" id="SM00147">
    <property type="entry name" value="RasGEF"/>
    <property type="match status" value="1"/>
</dbReference>
<dbReference type="InterPro" id="IPR023578">
    <property type="entry name" value="Ras_GEF_dom_sf"/>
</dbReference>
<proteinExistence type="evidence at transcript level"/>
<dbReference type="PROSITE" id="PS50010">
    <property type="entry name" value="DH_2"/>
    <property type="match status" value="1"/>
</dbReference>
<accession>A0A6F9DUD3</accession>
<dbReference type="SUPFAM" id="SSF48366">
    <property type="entry name" value="Ras GEF"/>
    <property type="match status" value="1"/>
</dbReference>
<dbReference type="SMART" id="SM00233">
    <property type="entry name" value="PH"/>
    <property type="match status" value="1"/>
</dbReference>
<dbReference type="PROSITE" id="PS50003">
    <property type="entry name" value="PH_DOMAIN"/>
    <property type="match status" value="1"/>
</dbReference>
<dbReference type="SUPFAM" id="SSF48065">
    <property type="entry name" value="DBL homology domain (DH-domain)"/>
    <property type="match status" value="1"/>
</dbReference>
<feature type="region of interest" description="Disordered" evidence="3">
    <location>
        <begin position="1160"/>
        <end position="1267"/>
    </location>
</feature>
<feature type="domain" description="DH" evidence="6">
    <location>
        <begin position="190"/>
        <end position="379"/>
    </location>
</feature>
<organism evidence="8">
    <name type="scientific">Phallusia mammillata</name>
    <dbReference type="NCBI Taxonomy" id="59560"/>
    <lineage>
        <taxon>Eukaryota</taxon>
        <taxon>Metazoa</taxon>
        <taxon>Chordata</taxon>
        <taxon>Tunicata</taxon>
        <taxon>Ascidiacea</taxon>
        <taxon>Phlebobranchia</taxon>
        <taxon>Ascidiidae</taxon>
        <taxon>Phallusia</taxon>
    </lineage>
</organism>
<dbReference type="Gene3D" id="2.30.29.30">
    <property type="entry name" value="Pleckstrin-homology domain (PH domain)/Phosphotyrosine-binding domain (PTB)"/>
    <property type="match status" value="1"/>
</dbReference>
<dbReference type="Gene3D" id="1.20.900.10">
    <property type="entry name" value="Dbl homology (DH) domain"/>
    <property type="match status" value="1"/>
</dbReference>
<dbReference type="InterPro" id="IPR055251">
    <property type="entry name" value="SOS1_NGEF_PH"/>
</dbReference>
<evidence type="ECO:0000259" key="4">
    <source>
        <dbReference type="PROSITE" id="PS50003"/>
    </source>
</evidence>
<evidence type="ECO:0000256" key="1">
    <source>
        <dbReference type="ARBA" id="ARBA00022658"/>
    </source>
</evidence>
<dbReference type="EMBL" id="LR790623">
    <property type="protein sequence ID" value="CAB3266485.1"/>
    <property type="molecule type" value="mRNA"/>
</dbReference>
<feature type="compositionally biased region" description="Pro residues" evidence="3">
    <location>
        <begin position="1119"/>
        <end position="1128"/>
    </location>
</feature>
<dbReference type="InterPro" id="IPR001849">
    <property type="entry name" value="PH_domain"/>
</dbReference>
<dbReference type="GO" id="GO:0007265">
    <property type="term" value="P:Ras protein signal transduction"/>
    <property type="evidence" value="ECO:0007669"/>
    <property type="project" value="TreeGrafter"/>
</dbReference>
<dbReference type="PANTHER" id="PTHR23113">
    <property type="entry name" value="GUANINE NUCLEOTIDE EXCHANGE FACTOR"/>
    <property type="match status" value="1"/>
</dbReference>
<protein>
    <submittedName>
        <fullName evidence="8">Son of sevenless homolog 1</fullName>
    </submittedName>
</protein>
<dbReference type="Gene3D" id="1.20.870.10">
    <property type="entry name" value="Son of sevenless (SoS) protein Chain: S domain 1"/>
    <property type="match status" value="1"/>
</dbReference>
<dbReference type="InterPro" id="IPR001895">
    <property type="entry name" value="RASGEF_cat_dom"/>
</dbReference>
<dbReference type="PROSITE" id="PS50009">
    <property type="entry name" value="RASGEF_CAT"/>
    <property type="match status" value="1"/>
</dbReference>
<feature type="compositionally biased region" description="Basic and acidic residues" evidence="3">
    <location>
        <begin position="1031"/>
        <end position="1047"/>
    </location>
</feature>
<dbReference type="InterPro" id="IPR019804">
    <property type="entry name" value="Ras_G-nucl-exch_fac_CS"/>
</dbReference>
<dbReference type="PROSITE" id="PS50212">
    <property type="entry name" value="RASGEF_NTER"/>
    <property type="match status" value="1"/>
</dbReference>
<dbReference type="GO" id="GO:0046982">
    <property type="term" value="F:protein heterodimerization activity"/>
    <property type="evidence" value="ECO:0007669"/>
    <property type="project" value="InterPro"/>
</dbReference>
<sequence>MDGEVKERWPNIFSPSITKIQLYRHPNLSLSQGALHYLNSLLTRLLTSLVTVTPKTVQEAHEQVSRKFPEPLLTWVLEDSKHGREKGRKKPHLSMDKVNHIIKDFTGTTPDKQVSLFFAAMLEYMLLDILKLTSNYVDNISRQNTEIEDQDVKIAMFADKVLVNIFQEDEAEEDIPLLPIATADDIGDASYMTLVRNLLSDEQRYLRDLQLIIKLIKKFFTDRSDLFTEADIDLIFGNIEDIAELSMKLIVMLEEAIEMTDETNPVPLVGNCFEELAEECSFELYSDYAMNITKEGWTKHFLEILQQANINAALKSKYEGFRDIVYYVLPNLLLAPIYHCFYYFEQIQILEQNSSDEDKECFSQTVSAIAPIKPILESCAATLPKSRPSESSLRISWKGGIQAEKMKRIEESIEGWVGKTITQSCNEFIFEGDLTRVTGKKNSERRVFLLDALLVCCKSNQQRRPMPSVTMTHEYRLKERILLRKMVVEDDETNDRQFLVLDSETKYTFIAPSNELKRAWMSHLVRLQYRSYYDRMLDQLMRQEARQQPLRIPDPKDYRFAEPDSPDNLVLDSEDQVPPSIKGGTVLKLVERLTYHLYYDSGFTKTFLTTFRSFCQPHRLLDLLMERHHIPEPPPSEEQTAAFERGEIVTREDLKRFRKEYLQPIQLRVMNVLRQWLEYHWYDFESDPDLLQRVRDFVAKGRGKNMQKWVRTMSKIIAKKMDCEEETPIHLFTEDPPVVEWHLAHDIDKFTIMTLHPVEIARQLTLHEFSLYRKVKSSELVENVWTKAGKEQNSPNLLQMIHFSTTITRWVMVSILTTKNIEERTAVMSRTIEIMQVLKGLNNFNGLLEFVAAFNASAIHRLNHTKQRISDRLMEVLQSCMALCESRLKKVLDKLRSCDPPCVPFVGSFLTNILKTEEGNPHLLPNYPELLELINFGKRRMVASIMLDIQQYQNQPYNFLPVNEIQRYLTDLKPMGEMNAKEFHDHMYSLSMEIEPRHVNKPPPFPKTLTDKELKSPGITLSNKKNNKGGLYRDESRMSLMERRNSVPEEEPTPTTAPPTPDGPQSPVEVEPPPPPRPPREPVPDLVSAPPRMDASKTAFPFEREKLLKKGASIDVPERAPPPLPPKDYAPIKQVPYQPEHGFFHNEVRLPFHRPLYSPDYPTPTFTPEPRIETPNHTYPAQSALSYPDQQFFGPVDSGPPPPVPPRDPPSVPPRDPPPPSAGYDSYAGIRYVPDPTHFMNIGATPRSNAGPDVPPPVPRRNPQPPV</sequence>
<dbReference type="PROSITE" id="PS00720">
    <property type="entry name" value="RASGEF"/>
    <property type="match status" value="1"/>
</dbReference>
<dbReference type="PANTHER" id="PTHR23113:SF363">
    <property type="entry name" value="PROTEIN SON OF SEVENLESS"/>
    <property type="match status" value="1"/>
</dbReference>
<keyword evidence="1 2" id="KW-0344">Guanine-nucleotide releasing factor</keyword>
<name>A0A6F9DUD3_9ASCI</name>
<dbReference type="Pfam" id="PF00621">
    <property type="entry name" value="RhoGEF"/>
    <property type="match status" value="1"/>
</dbReference>
<dbReference type="SUPFAM" id="SSF50729">
    <property type="entry name" value="PH domain-like"/>
    <property type="match status" value="1"/>
</dbReference>
<dbReference type="SMART" id="SM00229">
    <property type="entry name" value="RasGEFN"/>
    <property type="match status" value="1"/>
</dbReference>
<feature type="region of interest" description="Disordered" evidence="3">
    <location>
        <begin position="997"/>
        <end position="1134"/>
    </location>
</feature>
<evidence type="ECO:0000259" key="5">
    <source>
        <dbReference type="PROSITE" id="PS50009"/>
    </source>
</evidence>
<dbReference type="InterPro" id="IPR000219">
    <property type="entry name" value="DH_dom"/>
</dbReference>
<dbReference type="InterPro" id="IPR009072">
    <property type="entry name" value="Histone-fold"/>
</dbReference>
<dbReference type="Pfam" id="PF00617">
    <property type="entry name" value="RasGEF"/>
    <property type="match status" value="1"/>
</dbReference>
<dbReference type="InterPro" id="IPR011993">
    <property type="entry name" value="PH-like_dom_sf"/>
</dbReference>
<feature type="domain" description="Ras-GEF" evidence="5">
    <location>
        <begin position="756"/>
        <end position="997"/>
    </location>
</feature>
<dbReference type="Gene3D" id="6.10.250.3060">
    <property type="match status" value="1"/>
</dbReference>
<feature type="domain" description="PH" evidence="4">
    <location>
        <begin position="427"/>
        <end position="529"/>
    </location>
</feature>
<dbReference type="InterPro" id="IPR008937">
    <property type="entry name" value="Ras-like_GEF"/>
</dbReference>
<dbReference type="InterPro" id="IPR036964">
    <property type="entry name" value="RASGEF_cat_dom_sf"/>
</dbReference>
<dbReference type="CDD" id="cd00155">
    <property type="entry name" value="RasGEF"/>
    <property type="match status" value="1"/>
</dbReference>
<dbReference type="SUPFAM" id="SSF47113">
    <property type="entry name" value="Histone-fold"/>
    <property type="match status" value="1"/>
</dbReference>
<evidence type="ECO:0000313" key="8">
    <source>
        <dbReference type="EMBL" id="CAB3266485.1"/>
    </source>
</evidence>
<reference evidence="8" key="1">
    <citation type="submission" date="2020-04" db="EMBL/GenBank/DDBJ databases">
        <authorList>
            <person name="Neveu A P."/>
        </authorList>
    </citation>
    <scope>NUCLEOTIDE SEQUENCE</scope>
    <source>
        <tissue evidence="8">Whole embryo</tissue>
    </source>
</reference>
<dbReference type="Gene3D" id="1.10.840.10">
    <property type="entry name" value="Ras guanine-nucleotide exchange factors catalytic domain"/>
    <property type="match status" value="1"/>
</dbReference>
<evidence type="ECO:0000259" key="7">
    <source>
        <dbReference type="PROSITE" id="PS50212"/>
    </source>
</evidence>
<dbReference type="GO" id="GO:0005886">
    <property type="term" value="C:plasma membrane"/>
    <property type="evidence" value="ECO:0007669"/>
    <property type="project" value="TreeGrafter"/>
</dbReference>
<feature type="domain" description="N-terminal Ras-GEF" evidence="7">
    <location>
        <begin position="577"/>
        <end position="721"/>
    </location>
</feature>
<feature type="compositionally biased region" description="Pro residues" evidence="3">
    <location>
        <begin position="1198"/>
        <end position="1221"/>
    </location>
</feature>
<dbReference type="InterPro" id="IPR035899">
    <property type="entry name" value="DBL_dom_sf"/>
</dbReference>
<feature type="compositionally biased region" description="Pro residues" evidence="3">
    <location>
        <begin position="1055"/>
        <end position="1077"/>
    </location>
</feature>
<evidence type="ECO:0000259" key="6">
    <source>
        <dbReference type="PROSITE" id="PS50010"/>
    </source>
</evidence>